<dbReference type="EMBL" id="CP011564">
    <property type="protein sequence ID" value="ALG81048.1"/>
    <property type="molecule type" value="Genomic_DNA"/>
</dbReference>
<reference evidence="1 4" key="1">
    <citation type="journal article" date="2015" name="ISME J.">
        <title>Elemental sulfur and acetate can support life of a novel strictly anaerobic haloarchaeon.</title>
        <authorList>
            <person name="Sorokin D.Y."/>
            <person name="Kublanov I.V."/>
            <person name="Gavrilov S.N."/>
            <person name="Rojo D."/>
            <person name="Roman P."/>
            <person name="Golyshin P.N."/>
            <person name="Slepak V.Z."/>
            <person name="Smedile F."/>
            <person name="Ferrer M."/>
            <person name="Messina E."/>
            <person name="La Cono V."/>
            <person name="Yakimov M.M."/>
        </authorList>
    </citation>
    <scope>NUCLEOTIDE SEQUENCE [LARGE SCALE GENOMIC DNA]</scope>
    <source>
        <strain evidence="1 4">HSR2</strain>
    </source>
</reference>
<name>A0A0F7P682_9EURY</name>
<dbReference type="Proteomes" id="UP000060390">
    <property type="component" value="Chromosome"/>
</dbReference>
<protein>
    <submittedName>
        <fullName evidence="1">Uncharacterized protein</fullName>
    </submittedName>
</protein>
<dbReference type="InterPro" id="IPR057176">
    <property type="entry name" value="DUF7854"/>
</dbReference>
<accession>A0A0F7P682</accession>
<evidence type="ECO:0000313" key="3">
    <source>
        <dbReference type="Proteomes" id="UP000060390"/>
    </source>
</evidence>
<dbReference type="GeneID" id="26009505"/>
<gene>
    <name evidence="2" type="ORF">HLASA_0132</name>
    <name evidence="1" type="ORF">HLASF_0132</name>
</gene>
<dbReference type="Proteomes" id="UP000069906">
    <property type="component" value="Chromosome"/>
</dbReference>
<reference evidence="3" key="2">
    <citation type="submission" date="2015-05" db="EMBL/GenBank/DDBJ databases">
        <title>Complete genome sequence of Halanaeroarchaeum sulfurireducens type strain M27-SA2, a sulfate-reducer haloarchaeon from marine anoxic lake Medee.</title>
        <authorList>
            <person name="Messina E."/>
            <person name="Kublanov I.V."/>
            <person name="Toshchakov S."/>
            <person name="Arcadi E."/>
            <person name="La Spada G."/>
            <person name="La Cono V."/>
            <person name="Yakimov M.M."/>
        </authorList>
    </citation>
    <scope>NUCLEOTIDE SEQUENCE [LARGE SCALE GENOMIC DNA]</scope>
    <source>
        <strain evidence="3">M27-SA2</strain>
    </source>
</reference>
<organism evidence="1 4">
    <name type="scientific">Halanaeroarchaeum sulfurireducens</name>
    <dbReference type="NCBI Taxonomy" id="1604004"/>
    <lineage>
        <taxon>Archaea</taxon>
        <taxon>Methanobacteriati</taxon>
        <taxon>Methanobacteriota</taxon>
        <taxon>Stenosarchaea group</taxon>
        <taxon>Halobacteria</taxon>
        <taxon>Halobacteriales</taxon>
        <taxon>Halobacteriaceae</taxon>
        <taxon>Halanaeroarchaeum</taxon>
    </lineage>
</organism>
<keyword evidence="4" id="KW-1185">Reference proteome</keyword>
<dbReference type="STRING" id="1604004.HLASA_0132"/>
<sequence>MDRIAAIRNVEDALAAFERGEIDLETMEERVQGILRTYATEYPDDGTRAYRASGDPRADGLVVLASDRSEARERLGALLDGDLDFEVEPLT</sequence>
<dbReference type="EMBL" id="CP008874">
    <property type="protein sequence ID" value="AKH96646.1"/>
    <property type="molecule type" value="Genomic_DNA"/>
</dbReference>
<dbReference type="RefSeq" id="WP_050047493.1">
    <property type="nucleotide sequence ID" value="NZ_CP008874.1"/>
</dbReference>
<dbReference type="OrthoDB" id="226203at2157"/>
<evidence type="ECO:0000313" key="4">
    <source>
        <dbReference type="Proteomes" id="UP000069906"/>
    </source>
</evidence>
<dbReference type="AlphaFoldDB" id="A0A0F7P682"/>
<proteinExistence type="predicted"/>
<evidence type="ECO:0000313" key="2">
    <source>
        <dbReference type="EMBL" id="ALG81048.1"/>
    </source>
</evidence>
<dbReference type="KEGG" id="hsf:HLASA_0132"/>
<dbReference type="HOGENOM" id="CLU_188093_0_0_2"/>
<dbReference type="KEGG" id="hsu:HLASF_0132"/>
<dbReference type="Pfam" id="PF25252">
    <property type="entry name" value="DUF7854"/>
    <property type="match status" value="1"/>
</dbReference>
<evidence type="ECO:0000313" key="1">
    <source>
        <dbReference type="EMBL" id="AKH96646.1"/>
    </source>
</evidence>
<reference evidence="2 3" key="3">
    <citation type="journal article" date="2016" name="Stand. Genomic Sci.">
        <title>Complete genome sequence of 'Halanaeroarchaeum sulfurireducens' M27-SA2, a sulfur-reducing and acetate-oxidizing haloarchaeon from the deep-sea hypersaline anoxic lake Medee.</title>
        <authorList>
            <person name="Messina E."/>
            <person name="Sorokin D.Y."/>
            <person name="Kublanov I.V."/>
            <person name="Toshchakov S."/>
            <person name="Lopatina A."/>
            <person name="Arcadi E."/>
            <person name="Smedile F."/>
            <person name="La Spada G."/>
            <person name="La Cono V."/>
            <person name="Yakimov M.M."/>
        </authorList>
    </citation>
    <scope>NUCLEOTIDE SEQUENCE [LARGE SCALE GENOMIC DNA]</scope>
    <source>
        <strain evidence="2 3">M27-SA2</strain>
    </source>
</reference>